<protein>
    <submittedName>
        <fullName evidence="7">Yip1-like protein</fullName>
    </submittedName>
</protein>
<evidence type="ECO:0000256" key="4">
    <source>
        <dbReference type="ARBA" id="ARBA00023136"/>
    </source>
</evidence>
<keyword evidence="2 5" id="KW-0812">Transmembrane</keyword>
<evidence type="ECO:0000259" key="6">
    <source>
        <dbReference type="Pfam" id="PF04893"/>
    </source>
</evidence>
<dbReference type="OrthoDB" id="359441at2"/>
<organism evidence="7 8">
    <name type="scientific">Aureibacillus halotolerans</name>
    <dbReference type="NCBI Taxonomy" id="1508390"/>
    <lineage>
        <taxon>Bacteria</taxon>
        <taxon>Bacillati</taxon>
        <taxon>Bacillota</taxon>
        <taxon>Bacilli</taxon>
        <taxon>Bacillales</taxon>
        <taxon>Bacillaceae</taxon>
        <taxon>Aureibacillus</taxon>
    </lineage>
</organism>
<feature type="transmembrane region" description="Helical" evidence="5">
    <location>
        <begin position="130"/>
        <end position="149"/>
    </location>
</feature>
<evidence type="ECO:0000256" key="3">
    <source>
        <dbReference type="ARBA" id="ARBA00022989"/>
    </source>
</evidence>
<keyword evidence="3 5" id="KW-1133">Transmembrane helix</keyword>
<evidence type="ECO:0000313" key="7">
    <source>
        <dbReference type="EMBL" id="TDQ41035.1"/>
    </source>
</evidence>
<comment type="subcellular location">
    <subcellularLocation>
        <location evidence="1">Membrane</location>
        <topology evidence="1">Multi-pass membrane protein</topology>
    </subcellularLocation>
</comment>
<evidence type="ECO:0000256" key="2">
    <source>
        <dbReference type="ARBA" id="ARBA00022692"/>
    </source>
</evidence>
<gene>
    <name evidence="7" type="ORF">EV213_10432</name>
</gene>
<sequence>MNTVKMMRQVMVHPFDFFNDIQTPNRLKWSQGVLLVFLAFIVKMASLVIVSYHFQTREPYQISYVHEFIWLFIPWLTWCVANWGVSTIAEGEGKFKEIFVGSAFCLVPYILFMIPVTLLTNVFALSEQSIYLFLKDGLLIWAGWLLLVKVKILHDFELGKLIWITVISLLGMAIIWFIGVLLYGLISQFISFLFDLVKELRFRI</sequence>
<name>A0A4R6U8S0_9BACI</name>
<dbReference type="InterPro" id="IPR006977">
    <property type="entry name" value="Yip1_dom"/>
</dbReference>
<dbReference type="RefSeq" id="WP_133579641.1">
    <property type="nucleotide sequence ID" value="NZ_SNYJ01000004.1"/>
</dbReference>
<proteinExistence type="predicted"/>
<evidence type="ECO:0000256" key="1">
    <source>
        <dbReference type="ARBA" id="ARBA00004141"/>
    </source>
</evidence>
<reference evidence="7 8" key="1">
    <citation type="submission" date="2019-03" db="EMBL/GenBank/DDBJ databases">
        <title>Genomic Encyclopedia of Type Strains, Phase IV (KMG-IV): sequencing the most valuable type-strain genomes for metagenomic binning, comparative biology and taxonomic classification.</title>
        <authorList>
            <person name="Goeker M."/>
        </authorList>
    </citation>
    <scope>NUCLEOTIDE SEQUENCE [LARGE SCALE GENOMIC DNA]</scope>
    <source>
        <strain evidence="7 8">DSM 28697</strain>
    </source>
</reference>
<evidence type="ECO:0000256" key="5">
    <source>
        <dbReference type="SAM" id="Phobius"/>
    </source>
</evidence>
<dbReference type="AlphaFoldDB" id="A0A4R6U8S0"/>
<feature type="transmembrane region" description="Helical" evidence="5">
    <location>
        <begin position="32"/>
        <end position="53"/>
    </location>
</feature>
<keyword evidence="4 5" id="KW-0472">Membrane</keyword>
<comment type="caution">
    <text evidence="7">The sequence shown here is derived from an EMBL/GenBank/DDBJ whole genome shotgun (WGS) entry which is preliminary data.</text>
</comment>
<feature type="transmembrane region" description="Helical" evidence="5">
    <location>
        <begin position="161"/>
        <end position="186"/>
    </location>
</feature>
<accession>A0A4R6U8S0</accession>
<dbReference type="EMBL" id="SNYJ01000004">
    <property type="protein sequence ID" value="TDQ41035.1"/>
    <property type="molecule type" value="Genomic_DNA"/>
</dbReference>
<dbReference type="Proteomes" id="UP000295632">
    <property type="component" value="Unassembled WGS sequence"/>
</dbReference>
<evidence type="ECO:0000313" key="8">
    <source>
        <dbReference type="Proteomes" id="UP000295632"/>
    </source>
</evidence>
<feature type="domain" description="Yip1" evidence="6">
    <location>
        <begin position="9"/>
        <end position="177"/>
    </location>
</feature>
<keyword evidence="8" id="KW-1185">Reference proteome</keyword>
<dbReference type="GO" id="GO:0016020">
    <property type="term" value="C:membrane"/>
    <property type="evidence" value="ECO:0007669"/>
    <property type="project" value="UniProtKB-SubCell"/>
</dbReference>
<feature type="transmembrane region" description="Helical" evidence="5">
    <location>
        <begin position="98"/>
        <end position="124"/>
    </location>
</feature>
<feature type="transmembrane region" description="Helical" evidence="5">
    <location>
        <begin position="68"/>
        <end position="86"/>
    </location>
</feature>
<dbReference type="Pfam" id="PF04893">
    <property type="entry name" value="Yip1"/>
    <property type="match status" value="1"/>
</dbReference>